<keyword evidence="2" id="KW-1185">Reference proteome</keyword>
<proteinExistence type="predicted"/>
<evidence type="ECO:0000313" key="1">
    <source>
        <dbReference type="EMBL" id="CAI2361665.1"/>
    </source>
</evidence>
<gene>
    <name evidence="1" type="ORF">ECRASSUSDP1_LOCUS2977</name>
</gene>
<dbReference type="AlphaFoldDB" id="A0AAD1X8T1"/>
<name>A0AAD1X8T1_EUPCR</name>
<protein>
    <submittedName>
        <fullName evidence="1">Uncharacterized protein</fullName>
    </submittedName>
</protein>
<organism evidence="1 2">
    <name type="scientific">Euplotes crassus</name>
    <dbReference type="NCBI Taxonomy" id="5936"/>
    <lineage>
        <taxon>Eukaryota</taxon>
        <taxon>Sar</taxon>
        <taxon>Alveolata</taxon>
        <taxon>Ciliophora</taxon>
        <taxon>Intramacronucleata</taxon>
        <taxon>Spirotrichea</taxon>
        <taxon>Hypotrichia</taxon>
        <taxon>Euplotida</taxon>
        <taxon>Euplotidae</taxon>
        <taxon>Moneuplotes</taxon>
    </lineage>
</organism>
<dbReference type="EMBL" id="CAMPGE010002852">
    <property type="protein sequence ID" value="CAI2361665.1"/>
    <property type="molecule type" value="Genomic_DNA"/>
</dbReference>
<sequence length="402" mass="45498">MGCFDGFKLVVPNRFKHFQVTVASSSINKAPQTFNLWVDPCQKSLTYIFGSNPSLVEEVFKCSPTNFCRNFALFRNQIPSNPDLKTKNKGLQILFQKFHGEYAHKNQNTAVLTELFGRAFYGTVVIAMCTQEPNFKFHDFTPDHLEELNQAFFARKHEEPAGVAYCEEFKVKQQKHPKAPKLFGKGTFKVSPKLYNPVKVSKNMFEDAGVVPHSTGKSRKFCSSMPTSPPRYQESTEKWGQHIKQDSELHEETKFELKEGELAIANMGKFPPHYATSEGDNYSLSFLEGHQPSFLRNYCDSALDNFCKDGFNVLTQQGAQQKVNHSTARLPSTQSPQVSVVDEASQSREPDIMVYPSALDSWLSLLGYEKTSPSGFFDTCDSDNTQQTRLVEEGGIWHIMMS</sequence>
<evidence type="ECO:0000313" key="2">
    <source>
        <dbReference type="Proteomes" id="UP001295684"/>
    </source>
</evidence>
<comment type="caution">
    <text evidence="1">The sequence shown here is derived from an EMBL/GenBank/DDBJ whole genome shotgun (WGS) entry which is preliminary data.</text>
</comment>
<accession>A0AAD1X8T1</accession>
<dbReference type="Proteomes" id="UP001295684">
    <property type="component" value="Unassembled WGS sequence"/>
</dbReference>
<reference evidence="1" key="1">
    <citation type="submission" date="2023-07" db="EMBL/GenBank/DDBJ databases">
        <authorList>
            <consortium name="AG Swart"/>
            <person name="Singh M."/>
            <person name="Singh A."/>
            <person name="Seah K."/>
            <person name="Emmerich C."/>
        </authorList>
    </citation>
    <scope>NUCLEOTIDE SEQUENCE</scope>
    <source>
        <strain evidence="1">DP1</strain>
    </source>
</reference>